<dbReference type="InterPro" id="IPR053772">
    <property type="entry name" value="At1g61320/At1g61330-like"/>
</dbReference>
<dbReference type="EMBL" id="JBCNJP010000011">
    <property type="protein sequence ID" value="KAK9071470.1"/>
    <property type="molecule type" value="Genomic_DNA"/>
</dbReference>
<dbReference type="AlphaFoldDB" id="A0AAP0DAA3"/>
<dbReference type="Proteomes" id="UP001408789">
    <property type="component" value="Unassembled WGS sequence"/>
</dbReference>
<feature type="domain" description="F-box" evidence="1">
    <location>
        <begin position="552"/>
        <end position="596"/>
    </location>
</feature>
<dbReference type="Pfam" id="PF00646">
    <property type="entry name" value="F-box"/>
    <property type="match status" value="1"/>
</dbReference>
<evidence type="ECO:0008006" key="5">
    <source>
        <dbReference type="Google" id="ProtNLM"/>
    </source>
</evidence>
<evidence type="ECO:0000313" key="4">
    <source>
        <dbReference type="Proteomes" id="UP001408789"/>
    </source>
</evidence>
<name>A0AAP0DAA3_9ASTR</name>
<protein>
    <recommendedName>
        <fullName evidence="5">F-box domain-containing protein</fullName>
    </recommendedName>
</protein>
<dbReference type="InterPro" id="IPR001810">
    <property type="entry name" value="F-box_dom"/>
</dbReference>
<dbReference type="InterPro" id="IPR032675">
    <property type="entry name" value="LRR_dom_sf"/>
</dbReference>
<dbReference type="InterPro" id="IPR036047">
    <property type="entry name" value="F-box-like_dom_sf"/>
</dbReference>
<evidence type="ECO:0000259" key="2">
    <source>
        <dbReference type="Pfam" id="PF24758"/>
    </source>
</evidence>
<sequence>MDRISQLPDFIVHHILSSFFTPFEAPPVEPIRMSVLSKKWFDLTASFPVLDFECCSFVEKFQSRQSFFKYVEYTTSRFCLQNVPAHTFRLCTGLRFPAELDIAKRCVDLVLTKGVKELVIDFIISVNGQTYRFPDILLSVSVLKSLTICRCELPSSLMVNGLKFKSLNKLILVDVPLDDEVIKYLTTHCPLLQILHVLNCHGLKRFCVYGLQNLEEVWISYNTPFELIDVEAPNLSTLVVRDTFGRGVTRMNLASCKKLTTVTYYGRFLPNDLLSNFPFIENFRFVTESTCKNIKLSCHSLRTLVLNSDCDLDEVELNTLNLDLFVYGSVWPMTIDKRWPLSRDSSSTRLKACMQCYHNGIVVEALWFHKLRLFLDKKCGFKVLNLCVDMTPSVVFTELEKLKAIELQPYELEHVEMTLGTMHEGASVHVAFVEAVLWCCRPQSLTLISSLPFDFDVQSNLVKFTYEKLLEQEDEGHTNIQIMSPSSSSLMASSPNGEAITFIKKEVEKKHRATHTNLLTHIISNHKGGFHFSILRSVIRKMPMETGDKDRISELPESIVHHILSFLNNLNAPPVELVRMSVLSKTWFNLTASFPILYFSTDDFKSGESFFKYVEYTTSRFFHQNITAQKLSFKVTLREPAEVDTVNKCLELVLQNGVRKLEILVIISSESPMPTYRLPNILLSVSVLESLTIVGCELPSSLMVDIVNFTSLTHLTLVHIRIDDEMIKHLTTGCPLLQIDVEATNLSILSLTDLYGRGTPRMNVASCKKLTMVFYRGLSLPNSNGLSDFISMFPFVENLYLSTTYICNILKLSSQSLRILVVRLICDLEKIELNTPNLVAFNYSVSHTDRLTRHHKCCSLLRGSTQLKGFMHYFAYGNIMDAPWFHKLRLFLAKNSGFKVLNLCINLTETDPNTFHSSEIVKELEKLKAIEFPPYELENVELQLHEESLANVALVDAVLWCCRPRSLIVSYPFSDFDAQSAFVKFTSEKLLLQEDEGRTKIQIVSPSSSFLMASSRNRKAITFIKEEGTEQDNETVKSMSDALDLGVYQFGRMENNIEVFVIGDDGLQKDGARHCVLDT</sequence>
<proteinExistence type="predicted"/>
<dbReference type="SUPFAM" id="SSF81383">
    <property type="entry name" value="F-box domain"/>
    <property type="match status" value="1"/>
</dbReference>
<reference evidence="3 4" key="1">
    <citation type="submission" date="2024-04" db="EMBL/GenBank/DDBJ databases">
        <title>The reference genome of an endangered Asteraceae, Deinandra increscens subsp. villosa, native to the Central Coast of California.</title>
        <authorList>
            <person name="Guilliams M."/>
            <person name="Hasenstab-Lehman K."/>
            <person name="Meyer R."/>
            <person name="Mcevoy S."/>
        </authorList>
    </citation>
    <scope>NUCLEOTIDE SEQUENCE [LARGE SCALE GENOMIC DNA]</scope>
    <source>
        <tissue evidence="3">Leaf</tissue>
    </source>
</reference>
<dbReference type="PANTHER" id="PTHR34145:SF28">
    <property type="entry name" value="F-BOX DOMAIN-CONTAINING PROTEIN"/>
    <property type="match status" value="1"/>
</dbReference>
<comment type="caution">
    <text evidence="3">The sequence shown here is derived from an EMBL/GenBank/DDBJ whole genome shotgun (WGS) entry which is preliminary data.</text>
</comment>
<gene>
    <name evidence="3" type="ORF">SSX86_010039</name>
</gene>
<dbReference type="InterPro" id="IPR055411">
    <property type="entry name" value="LRR_FXL15/At3g58940/PEG3-like"/>
</dbReference>
<evidence type="ECO:0000313" key="3">
    <source>
        <dbReference type="EMBL" id="KAK9071470.1"/>
    </source>
</evidence>
<dbReference type="PANTHER" id="PTHR34145">
    <property type="entry name" value="OS02G0105600 PROTEIN"/>
    <property type="match status" value="1"/>
</dbReference>
<accession>A0AAP0DAA3</accession>
<dbReference type="SUPFAM" id="SSF52047">
    <property type="entry name" value="RNI-like"/>
    <property type="match status" value="2"/>
</dbReference>
<dbReference type="Pfam" id="PF24758">
    <property type="entry name" value="LRR_At5g56370"/>
    <property type="match status" value="2"/>
</dbReference>
<feature type="domain" description="F-box/LRR-repeat protein 15/At3g58940/PEG3-like LRR" evidence="2">
    <location>
        <begin position="105"/>
        <end position="264"/>
    </location>
</feature>
<feature type="domain" description="F-box/LRR-repeat protein 15/At3g58940/PEG3-like LRR" evidence="2">
    <location>
        <begin position="649"/>
        <end position="739"/>
    </location>
</feature>
<keyword evidence="4" id="KW-1185">Reference proteome</keyword>
<dbReference type="Gene3D" id="3.80.10.10">
    <property type="entry name" value="Ribonuclease Inhibitor"/>
    <property type="match status" value="2"/>
</dbReference>
<evidence type="ECO:0000259" key="1">
    <source>
        <dbReference type="Pfam" id="PF00646"/>
    </source>
</evidence>
<organism evidence="3 4">
    <name type="scientific">Deinandra increscens subsp. villosa</name>
    <dbReference type="NCBI Taxonomy" id="3103831"/>
    <lineage>
        <taxon>Eukaryota</taxon>
        <taxon>Viridiplantae</taxon>
        <taxon>Streptophyta</taxon>
        <taxon>Embryophyta</taxon>
        <taxon>Tracheophyta</taxon>
        <taxon>Spermatophyta</taxon>
        <taxon>Magnoliopsida</taxon>
        <taxon>eudicotyledons</taxon>
        <taxon>Gunneridae</taxon>
        <taxon>Pentapetalae</taxon>
        <taxon>asterids</taxon>
        <taxon>campanulids</taxon>
        <taxon>Asterales</taxon>
        <taxon>Asteraceae</taxon>
        <taxon>Asteroideae</taxon>
        <taxon>Heliantheae alliance</taxon>
        <taxon>Madieae</taxon>
        <taxon>Madiinae</taxon>
        <taxon>Deinandra</taxon>
    </lineage>
</organism>